<dbReference type="EMBL" id="VCLA01000197">
    <property type="protein sequence ID" value="MQT05077.1"/>
    <property type="molecule type" value="Genomic_DNA"/>
</dbReference>
<proteinExistence type="predicted"/>
<reference evidence="2 3" key="1">
    <citation type="submission" date="2019-05" db="EMBL/GenBank/DDBJ databases">
        <title>Comparative genomics and metabolomics analyses of clavulanic acid producing Streptomyces species provides insight into specialized metabolism and evolution of beta-lactam biosynthetic gene clusters.</title>
        <authorList>
            <person name="Moore M.A."/>
            <person name="Cruz-Morales P."/>
            <person name="Barona Gomez F."/>
            <person name="Kapil T."/>
        </authorList>
    </citation>
    <scope>NUCLEOTIDE SEQUENCE [LARGE SCALE GENOMIC DNA]</scope>
    <source>
        <strain evidence="2 3">NRRL 5741</strain>
    </source>
</reference>
<evidence type="ECO:0000259" key="1">
    <source>
        <dbReference type="Pfam" id="PF04149"/>
    </source>
</evidence>
<dbReference type="AlphaFoldDB" id="A0A646KSQ9"/>
<dbReference type="Proteomes" id="UP000419138">
    <property type="component" value="Unassembled WGS sequence"/>
</dbReference>
<evidence type="ECO:0000313" key="2">
    <source>
        <dbReference type="EMBL" id="MQT05077.1"/>
    </source>
</evidence>
<evidence type="ECO:0000313" key="3">
    <source>
        <dbReference type="Proteomes" id="UP000419138"/>
    </source>
</evidence>
<accession>A0A646KSQ9</accession>
<protein>
    <submittedName>
        <fullName evidence="2">DUF397 domain-containing protein</fullName>
    </submittedName>
</protein>
<dbReference type="InterPro" id="IPR007278">
    <property type="entry name" value="DUF397"/>
</dbReference>
<comment type="caution">
    <text evidence="2">The sequence shown here is derived from an EMBL/GenBank/DDBJ whole genome shotgun (WGS) entry which is preliminary data.</text>
</comment>
<gene>
    <name evidence="2" type="ORF">FF041_34565</name>
</gene>
<sequence>MAPETAWFKSSYSSQDNGNCVEVAVLGHRIGIRDSKKKSGPALAVEAPAWSAFVGFAVSEANGR</sequence>
<organism evidence="2 3">
    <name type="scientific">Streptomyces jumonjinensis</name>
    <dbReference type="NCBI Taxonomy" id="1945"/>
    <lineage>
        <taxon>Bacteria</taxon>
        <taxon>Bacillati</taxon>
        <taxon>Actinomycetota</taxon>
        <taxon>Actinomycetes</taxon>
        <taxon>Kitasatosporales</taxon>
        <taxon>Streptomycetaceae</taxon>
        <taxon>Streptomyces</taxon>
    </lineage>
</organism>
<keyword evidence="3" id="KW-1185">Reference proteome</keyword>
<dbReference type="OrthoDB" id="4327960at2"/>
<name>A0A646KSQ9_STRJU</name>
<dbReference type="Pfam" id="PF04149">
    <property type="entry name" value="DUF397"/>
    <property type="match status" value="1"/>
</dbReference>
<feature type="domain" description="DUF397" evidence="1">
    <location>
        <begin position="6"/>
        <end position="55"/>
    </location>
</feature>